<dbReference type="Pfam" id="PF08546">
    <property type="entry name" value="ApbA_C"/>
    <property type="match status" value="1"/>
</dbReference>
<dbReference type="Pfam" id="PF02558">
    <property type="entry name" value="ApbA"/>
    <property type="match status" value="1"/>
</dbReference>
<dbReference type="AlphaFoldDB" id="A0A166RYX7"/>
<organism evidence="6 7">
    <name type="scientific">Athelia psychrophila</name>
    <dbReference type="NCBI Taxonomy" id="1759441"/>
    <lineage>
        <taxon>Eukaryota</taxon>
        <taxon>Fungi</taxon>
        <taxon>Dikarya</taxon>
        <taxon>Basidiomycota</taxon>
        <taxon>Agaricomycotina</taxon>
        <taxon>Agaricomycetes</taxon>
        <taxon>Agaricomycetidae</taxon>
        <taxon>Atheliales</taxon>
        <taxon>Atheliaceae</taxon>
        <taxon>Athelia</taxon>
    </lineage>
</organism>
<dbReference type="OrthoDB" id="73846at2759"/>
<dbReference type="EMBL" id="KV417501">
    <property type="protein sequence ID" value="KZP28814.1"/>
    <property type="molecule type" value="Genomic_DNA"/>
</dbReference>
<evidence type="ECO:0000256" key="3">
    <source>
        <dbReference type="ARBA" id="ARBA00023002"/>
    </source>
</evidence>
<feature type="domain" description="Ketopantoate reductase C-terminal" evidence="5">
    <location>
        <begin position="252"/>
        <end position="400"/>
    </location>
</feature>
<dbReference type="InterPro" id="IPR013332">
    <property type="entry name" value="KPR_N"/>
</dbReference>
<dbReference type="SUPFAM" id="SSF48179">
    <property type="entry name" value="6-phosphogluconate dehydrogenase C-terminal domain-like"/>
    <property type="match status" value="1"/>
</dbReference>
<reference evidence="6 7" key="1">
    <citation type="journal article" date="2016" name="Mol. Biol. Evol.">
        <title>Comparative Genomics of Early-Diverging Mushroom-Forming Fungi Provides Insights into the Origins of Lignocellulose Decay Capabilities.</title>
        <authorList>
            <person name="Nagy L.G."/>
            <person name="Riley R."/>
            <person name="Tritt A."/>
            <person name="Adam C."/>
            <person name="Daum C."/>
            <person name="Floudas D."/>
            <person name="Sun H."/>
            <person name="Yadav J.S."/>
            <person name="Pangilinan J."/>
            <person name="Larsson K.H."/>
            <person name="Matsuura K."/>
            <person name="Barry K."/>
            <person name="Labutti K."/>
            <person name="Kuo R."/>
            <person name="Ohm R.A."/>
            <person name="Bhattacharya S.S."/>
            <person name="Shirouzu T."/>
            <person name="Yoshinaga Y."/>
            <person name="Martin F.M."/>
            <person name="Grigoriev I.V."/>
            <person name="Hibbett D.S."/>
        </authorList>
    </citation>
    <scope>NUCLEOTIDE SEQUENCE [LARGE SCALE GENOMIC DNA]</scope>
    <source>
        <strain evidence="6 7">CBS 109695</strain>
    </source>
</reference>
<comment type="similarity">
    <text evidence="1">Belongs to the ketopantoate reductase family.</text>
</comment>
<evidence type="ECO:0000313" key="7">
    <source>
        <dbReference type="Proteomes" id="UP000076532"/>
    </source>
</evidence>
<dbReference type="InterPro" id="IPR013328">
    <property type="entry name" value="6PGD_dom2"/>
</dbReference>
<evidence type="ECO:0000259" key="4">
    <source>
        <dbReference type="Pfam" id="PF02558"/>
    </source>
</evidence>
<feature type="domain" description="Ketopantoate reductase N-terminal" evidence="4">
    <location>
        <begin position="3"/>
        <end position="187"/>
    </location>
</feature>
<dbReference type="Gene3D" id="3.40.50.720">
    <property type="entry name" value="NAD(P)-binding Rossmann-like Domain"/>
    <property type="match status" value="1"/>
</dbReference>
<dbReference type="InterPro" id="IPR036291">
    <property type="entry name" value="NAD(P)-bd_dom_sf"/>
</dbReference>
<sequence>MRFHIIGVGAIGSLVAHHLRSVLPSGHKITLIVKNKRFATRQPDAVRVEHNGIVTTTSGFDAEVFDRDEELRARTPPKRKWALDMGYVPEEPQAPSALGPIESLIVTTKSHSTLAAIKRLVPRLSAESTIVLLQNGMGIYEQLCQDIFRSPETRPQFILAANTHGAWVKNFDQVVHAGVGDISFGIVPDPRGRDFEAALKDESVHPRERRLRIDDISTREEAVSPSYQSLRLTVAALSALEPLDSKWAPISDVQLAMRRKVVVNSIVNPLTALMGCRNGDLFRDKASLRIARRVCRESSAAFEAEMKAGAQTMLEELNDPEDDGQAPLGRLPRGLEAQFLIEETTRVARMTGGNVSSMLADVRKGQLSEIDNLNGYLGRLGTMHNVKMPYTLMLADLIRMRHSIPFDQL</sequence>
<dbReference type="Gene3D" id="1.10.1040.10">
    <property type="entry name" value="N-(1-d-carboxylethyl)-l-norvaline Dehydrogenase, domain 2"/>
    <property type="match status" value="1"/>
</dbReference>
<accession>A0A166RYX7</accession>
<evidence type="ECO:0000259" key="5">
    <source>
        <dbReference type="Pfam" id="PF08546"/>
    </source>
</evidence>
<dbReference type="STRING" id="436010.A0A166RYX7"/>
<dbReference type="InterPro" id="IPR008927">
    <property type="entry name" value="6-PGluconate_DH-like_C_sf"/>
</dbReference>
<keyword evidence="7" id="KW-1185">Reference proteome</keyword>
<dbReference type="InterPro" id="IPR050838">
    <property type="entry name" value="Ketopantoate_reductase"/>
</dbReference>
<evidence type="ECO:0000313" key="6">
    <source>
        <dbReference type="EMBL" id="KZP28814.1"/>
    </source>
</evidence>
<dbReference type="GO" id="GO:0008677">
    <property type="term" value="F:2-dehydropantoate 2-reductase activity"/>
    <property type="evidence" value="ECO:0007669"/>
    <property type="project" value="TreeGrafter"/>
</dbReference>
<dbReference type="SUPFAM" id="SSF51735">
    <property type="entry name" value="NAD(P)-binding Rossmann-fold domains"/>
    <property type="match status" value="1"/>
</dbReference>
<keyword evidence="3" id="KW-0560">Oxidoreductase</keyword>
<protein>
    <recommendedName>
        <fullName evidence="8">2-dehydropantoate 2-reductase</fullName>
    </recommendedName>
</protein>
<dbReference type="GO" id="GO:0005739">
    <property type="term" value="C:mitochondrion"/>
    <property type="evidence" value="ECO:0007669"/>
    <property type="project" value="TreeGrafter"/>
</dbReference>
<evidence type="ECO:0000256" key="2">
    <source>
        <dbReference type="ARBA" id="ARBA00022857"/>
    </source>
</evidence>
<dbReference type="PANTHER" id="PTHR43765">
    <property type="entry name" value="2-DEHYDROPANTOATE 2-REDUCTASE-RELATED"/>
    <property type="match status" value="1"/>
</dbReference>
<dbReference type="InterPro" id="IPR013752">
    <property type="entry name" value="KPA_reductase"/>
</dbReference>
<keyword evidence="2" id="KW-0521">NADP</keyword>
<evidence type="ECO:0008006" key="8">
    <source>
        <dbReference type="Google" id="ProtNLM"/>
    </source>
</evidence>
<name>A0A166RYX7_9AGAM</name>
<proteinExistence type="inferred from homology"/>
<dbReference type="Proteomes" id="UP000076532">
    <property type="component" value="Unassembled WGS sequence"/>
</dbReference>
<evidence type="ECO:0000256" key="1">
    <source>
        <dbReference type="ARBA" id="ARBA00007870"/>
    </source>
</evidence>
<dbReference type="PANTHER" id="PTHR43765:SF2">
    <property type="entry name" value="2-DEHYDROPANTOATE 2-REDUCTASE"/>
    <property type="match status" value="1"/>
</dbReference>
<dbReference type="GO" id="GO:0050661">
    <property type="term" value="F:NADP binding"/>
    <property type="evidence" value="ECO:0007669"/>
    <property type="project" value="TreeGrafter"/>
</dbReference>
<gene>
    <name evidence="6" type="ORF">FIBSPDRAFT_927253</name>
</gene>